<evidence type="ECO:0000313" key="2">
    <source>
        <dbReference type="Proteomes" id="UP000315252"/>
    </source>
</evidence>
<gene>
    <name evidence="1" type="ORF">FKG95_07645</name>
</gene>
<dbReference type="OrthoDB" id="7593998at2"/>
<comment type="caution">
    <text evidence="1">The sequence shown here is derived from an EMBL/GenBank/DDBJ whole genome shotgun (WGS) entry which is preliminary data.</text>
</comment>
<keyword evidence="2" id="KW-1185">Reference proteome</keyword>
<sequence length="222" mass="24641">MEATPVLAAHFRELAAQDRKFQLDAVSADLFVPEPGEILLFDDGPAPAAVLAFSSDEREPLQALVRDGAFRQWAVQLPQDLCAGVSMSFDLFRTFPFPIAGSDAIMPRTAGLSFLVRYYGPMPDVAGFQNFYTNNHPPILGRLPAIRNVFCYLPEDFDLNALQRSKVMLINEVVFDDLKSLNRALDSDVVPALRADSVRFPPFGHSTHHAMIRETLFSKAAD</sequence>
<dbReference type="Proteomes" id="UP000315252">
    <property type="component" value="Unassembled WGS sequence"/>
</dbReference>
<accession>A0A545TY31</accession>
<dbReference type="AlphaFoldDB" id="A0A545TY31"/>
<evidence type="ECO:0008006" key="3">
    <source>
        <dbReference type="Google" id="ProtNLM"/>
    </source>
</evidence>
<dbReference type="EMBL" id="VHSH01000002">
    <property type="protein sequence ID" value="TQV82091.1"/>
    <property type="molecule type" value="Genomic_DNA"/>
</dbReference>
<dbReference type="InterPro" id="IPR011008">
    <property type="entry name" value="Dimeric_a/b-barrel"/>
</dbReference>
<dbReference type="RefSeq" id="WP_142895721.1">
    <property type="nucleotide sequence ID" value="NZ_ML660053.1"/>
</dbReference>
<proteinExistence type="predicted"/>
<reference evidence="1 2" key="1">
    <citation type="submission" date="2019-06" db="EMBL/GenBank/DDBJ databases">
        <title>Whole genome sequence for Rhodospirillaceae sp. R148.</title>
        <authorList>
            <person name="Wang G."/>
        </authorList>
    </citation>
    <scope>NUCLEOTIDE SEQUENCE [LARGE SCALE GENOMIC DNA]</scope>
    <source>
        <strain evidence="1 2">R148</strain>
    </source>
</reference>
<dbReference type="SUPFAM" id="SSF54909">
    <property type="entry name" value="Dimeric alpha+beta barrel"/>
    <property type="match status" value="1"/>
</dbReference>
<organism evidence="1 2">
    <name type="scientific">Denitrobaculum tricleocarpae</name>
    <dbReference type="NCBI Taxonomy" id="2591009"/>
    <lineage>
        <taxon>Bacteria</taxon>
        <taxon>Pseudomonadati</taxon>
        <taxon>Pseudomonadota</taxon>
        <taxon>Alphaproteobacteria</taxon>
        <taxon>Rhodospirillales</taxon>
        <taxon>Rhodospirillaceae</taxon>
        <taxon>Denitrobaculum</taxon>
    </lineage>
</organism>
<evidence type="ECO:0000313" key="1">
    <source>
        <dbReference type="EMBL" id="TQV82091.1"/>
    </source>
</evidence>
<name>A0A545TY31_9PROT</name>
<protein>
    <recommendedName>
        <fullName evidence="3">EthD domain-containing protein</fullName>
    </recommendedName>
</protein>
<dbReference type="Gene3D" id="3.30.70.100">
    <property type="match status" value="1"/>
</dbReference>